<dbReference type="AlphaFoldDB" id="A0A0S4R026"/>
<feature type="domain" description="AB hydrolase-1" evidence="1">
    <location>
        <begin position="24"/>
        <end position="265"/>
    </location>
</feature>
<sequence length="280" mass="30161">MPTMLVNGITLRYDEYGDAADPLVVLVMGTGAKGQVWTPHQVPALVEAGYRVVTYDNRGISPVPGQTATSCPDIVVPELVDDLAALIERFGAPAHVIGTSLGARVVQELLLERPDLVRRAVAMGGHARIDDVGQMLTRGEQELFDQSIVLPKAYKAAVDALLNLSPATLRDETKANDWLAVMEYSAAPTSSGERGQLGASERLGDRGAAYREIVRPLLVIGFADDLMIPAYLGRELADIVPTARYVEVPDTGHYGYLEQPEAVNRVVLDFLAEPEESAVG</sequence>
<dbReference type="RefSeq" id="WP_091287225.1">
    <property type="nucleotide sequence ID" value="NZ_FAOZ01000061.1"/>
</dbReference>
<gene>
    <name evidence="2" type="ORF">Ga0074812_1613</name>
</gene>
<accession>A0A0S4R026</accession>
<dbReference type="Gene3D" id="3.40.50.1820">
    <property type="entry name" value="alpha/beta hydrolase"/>
    <property type="match status" value="1"/>
</dbReference>
<evidence type="ECO:0000313" key="3">
    <source>
        <dbReference type="Proteomes" id="UP000198802"/>
    </source>
</evidence>
<dbReference type="SUPFAM" id="SSF53474">
    <property type="entry name" value="alpha/beta-Hydrolases"/>
    <property type="match status" value="1"/>
</dbReference>
<dbReference type="InterPro" id="IPR000073">
    <property type="entry name" value="AB_hydrolase_1"/>
</dbReference>
<keyword evidence="3" id="KW-1185">Reference proteome</keyword>
<evidence type="ECO:0000313" key="2">
    <source>
        <dbReference type="EMBL" id="CUU61181.1"/>
    </source>
</evidence>
<dbReference type="Proteomes" id="UP000198802">
    <property type="component" value="Unassembled WGS sequence"/>
</dbReference>
<dbReference type="EMBL" id="FAOZ01000061">
    <property type="protein sequence ID" value="CUU61181.1"/>
    <property type="molecule type" value="Genomic_DNA"/>
</dbReference>
<dbReference type="InterPro" id="IPR029058">
    <property type="entry name" value="AB_hydrolase_fold"/>
</dbReference>
<reference evidence="3" key="1">
    <citation type="submission" date="2015-11" db="EMBL/GenBank/DDBJ databases">
        <authorList>
            <person name="Varghese N."/>
        </authorList>
    </citation>
    <scope>NUCLEOTIDE SEQUENCE [LARGE SCALE GENOMIC DNA]</scope>
    <source>
        <strain evidence="3">DSM 45899</strain>
    </source>
</reference>
<dbReference type="PANTHER" id="PTHR43329">
    <property type="entry name" value="EPOXIDE HYDROLASE"/>
    <property type="match status" value="1"/>
</dbReference>
<name>A0A0S4R026_9ACTN</name>
<dbReference type="Pfam" id="PF12697">
    <property type="entry name" value="Abhydrolase_6"/>
    <property type="match status" value="1"/>
</dbReference>
<proteinExistence type="predicted"/>
<dbReference type="GO" id="GO:0003824">
    <property type="term" value="F:catalytic activity"/>
    <property type="evidence" value="ECO:0007669"/>
    <property type="project" value="UniProtKB-ARBA"/>
</dbReference>
<evidence type="ECO:0000259" key="1">
    <source>
        <dbReference type="Pfam" id="PF12697"/>
    </source>
</evidence>
<protein>
    <submittedName>
        <fullName evidence="2">Pimeloyl-ACP methyl ester carboxylesterase</fullName>
    </submittedName>
</protein>
<organism evidence="2 3">
    <name type="scientific">Parafrankia irregularis</name>
    <dbReference type="NCBI Taxonomy" id="795642"/>
    <lineage>
        <taxon>Bacteria</taxon>
        <taxon>Bacillati</taxon>
        <taxon>Actinomycetota</taxon>
        <taxon>Actinomycetes</taxon>
        <taxon>Frankiales</taxon>
        <taxon>Frankiaceae</taxon>
        <taxon>Parafrankia</taxon>
    </lineage>
</organism>